<dbReference type="InterPro" id="IPR001100">
    <property type="entry name" value="Pyr_nuc-diS_OxRdtase"/>
</dbReference>
<evidence type="ECO:0000256" key="2">
    <source>
        <dbReference type="ARBA" id="ARBA00022630"/>
    </source>
</evidence>
<dbReference type="Proteomes" id="UP000752647">
    <property type="component" value="Unassembled WGS sequence"/>
</dbReference>
<evidence type="ECO:0000259" key="7">
    <source>
        <dbReference type="Pfam" id="PF07992"/>
    </source>
</evidence>
<keyword evidence="4" id="KW-0520">NAD</keyword>
<feature type="domain" description="FAD/NAD(P)-binding" evidence="7">
    <location>
        <begin position="3"/>
        <end position="311"/>
    </location>
</feature>
<dbReference type="InterPro" id="IPR016156">
    <property type="entry name" value="FAD/NAD-linked_Rdtase_dimer_sf"/>
</dbReference>
<evidence type="ECO:0000259" key="6">
    <source>
        <dbReference type="Pfam" id="PF02852"/>
    </source>
</evidence>
<dbReference type="InterPro" id="IPR023753">
    <property type="entry name" value="FAD/NAD-binding_dom"/>
</dbReference>
<organism evidence="8 9">
    <name type="scientific">Leuconostoc gasicomitatum</name>
    <dbReference type="NCBI Taxonomy" id="115778"/>
    <lineage>
        <taxon>Bacteria</taxon>
        <taxon>Bacillati</taxon>
        <taxon>Bacillota</taxon>
        <taxon>Bacilli</taxon>
        <taxon>Lactobacillales</taxon>
        <taxon>Lactobacillaceae</taxon>
        <taxon>Leuconostoc</taxon>
        <taxon>Leuconostoc gelidum group</taxon>
    </lineage>
</organism>
<dbReference type="Pfam" id="PF02852">
    <property type="entry name" value="Pyr_redox_dim"/>
    <property type="match status" value="1"/>
</dbReference>
<dbReference type="PANTHER" id="PTHR43014">
    <property type="entry name" value="MERCURIC REDUCTASE"/>
    <property type="match status" value="1"/>
</dbReference>
<dbReference type="SUPFAM" id="SSF51905">
    <property type="entry name" value="FAD/NAD(P)-binding domain"/>
    <property type="match status" value="1"/>
</dbReference>
<evidence type="ECO:0000313" key="8">
    <source>
        <dbReference type="EMBL" id="MBZ5962581.1"/>
    </source>
</evidence>
<accession>A0A9Q3XU94</accession>
<keyword evidence="2" id="KW-0285">Flavoprotein</keyword>
<dbReference type="AlphaFoldDB" id="A0A9Q3XU94"/>
<dbReference type="PRINTS" id="PR00411">
    <property type="entry name" value="PNDRDTASEI"/>
</dbReference>
<sequence length="445" mass="49442">MDFDVLFIGSGQAAWNGAVPMSNNGLKVAVVEEAQYGGVCSNRGCNAKIILDHPIDLLEQVKSLQNRGLDGVPALNWQDLMAHKHELITNQNYHNKERLVANNITTIDGSAKFIDRHTVQVNGKQYTSEKIVIATGLRPNRVNIPGADLFNDSTDFLSINKMPDHITILGAGFVALEFAAIASAAGAKVDVIARSNRILKDFPNKYVNKIVSIMKKQGIRFIQSTVVEQATKENELIVLKGNNGFSLSTNYVLDATGRIPNVEKLNLEKIGITYTPQGIVVNDLLQTSIDNVYAAGDIIDKKMPKLTPVAAFESRYLADQFIKNTTVSIDYPTVSTILFTSPRLAQVGVNLDEALAHPDLFDVENFDYNKDWYRQKSNESNGELTLIFNKERQLVGAIELSVNAENTINTLVPYIELKLNTQQLNRLIYLFPSIEYTTQRRLSLV</sequence>
<dbReference type="Gene3D" id="3.50.50.60">
    <property type="entry name" value="FAD/NAD(P)-binding domain"/>
    <property type="match status" value="2"/>
</dbReference>
<comment type="similarity">
    <text evidence="1">Belongs to the class-I pyridine nucleotide-disulfide oxidoreductase family.</text>
</comment>
<feature type="domain" description="Pyridine nucleotide-disulphide oxidoreductase dimerisation" evidence="6">
    <location>
        <begin position="334"/>
        <end position="435"/>
    </location>
</feature>
<evidence type="ECO:0000256" key="5">
    <source>
        <dbReference type="PIRSR" id="PIRSR000350-4"/>
    </source>
</evidence>
<evidence type="ECO:0000256" key="1">
    <source>
        <dbReference type="ARBA" id="ARBA00007532"/>
    </source>
</evidence>
<feature type="disulfide bond" description="Redox-active" evidence="5">
    <location>
        <begin position="40"/>
        <end position="45"/>
    </location>
</feature>
<comment type="caution">
    <text evidence="8">The sequence shown here is derived from an EMBL/GenBank/DDBJ whole genome shotgun (WGS) entry which is preliminary data.</text>
</comment>
<keyword evidence="4" id="KW-0547">Nucleotide-binding</keyword>
<gene>
    <name evidence="8" type="ORF">KIJ12_05390</name>
</gene>
<dbReference type="InterPro" id="IPR036188">
    <property type="entry name" value="FAD/NAD-bd_sf"/>
</dbReference>
<evidence type="ECO:0000256" key="3">
    <source>
        <dbReference type="ARBA" id="ARBA00022827"/>
    </source>
</evidence>
<feature type="binding site" evidence="4">
    <location>
        <begin position="170"/>
        <end position="177"/>
    </location>
    <ligand>
        <name>NAD(+)</name>
        <dbReference type="ChEBI" id="CHEBI:57540"/>
    </ligand>
</feature>
<dbReference type="GO" id="GO:0000166">
    <property type="term" value="F:nucleotide binding"/>
    <property type="evidence" value="ECO:0007669"/>
    <property type="project" value="UniProtKB-KW"/>
</dbReference>
<dbReference type="SUPFAM" id="SSF55424">
    <property type="entry name" value="FAD/NAD-linked reductases, dimerisation (C-terminal) domain"/>
    <property type="match status" value="1"/>
</dbReference>
<proteinExistence type="inferred from homology"/>
<keyword evidence="3 4" id="KW-0274">FAD</keyword>
<evidence type="ECO:0000313" key="9">
    <source>
        <dbReference type="Proteomes" id="UP000752647"/>
    </source>
</evidence>
<name>A0A9Q3XU94_9LACO</name>
<dbReference type="Pfam" id="PF07992">
    <property type="entry name" value="Pyr_redox_2"/>
    <property type="match status" value="1"/>
</dbReference>
<evidence type="ECO:0000256" key="4">
    <source>
        <dbReference type="PIRSR" id="PIRSR000350-3"/>
    </source>
</evidence>
<dbReference type="InterPro" id="IPR004099">
    <property type="entry name" value="Pyr_nucl-diS_OxRdtase_dimer"/>
</dbReference>
<feature type="binding site" evidence="4">
    <location>
        <position position="297"/>
    </location>
    <ligand>
        <name>FAD</name>
        <dbReference type="ChEBI" id="CHEBI:57692"/>
    </ligand>
</feature>
<dbReference type="PANTHER" id="PTHR43014:SF5">
    <property type="entry name" value="GLUTATHIONE REDUCTASE (NADPH)"/>
    <property type="match status" value="1"/>
</dbReference>
<dbReference type="PIRSF" id="PIRSF000350">
    <property type="entry name" value="Mercury_reductase_MerA"/>
    <property type="match status" value="1"/>
</dbReference>
<dbReference type="EMBL" id="JAHBFI010000013">
    <property type="protein sequence ID" value="MBZ5962581.1"/>
    <property type="molecule type" value="Genomic_DNA"/>
</dbReference>
<dbReference type="RefSeq" id="WP_224144147.1">
    <property type="nucleotide sequence ID" value="NZ_CBCPIF010000001.1"/>
</dbReference>
<dbReference type="PRINTS" id="PR00368">
    <property type="entry name" value="FADPNR"/>
</dbReference>
<protein>
    <submittedName>
        <fullName evidence="8">NAD(P)/FAD-dependent oxidoreductase</fullName>
    </submittedName>
</protein>
<dbReference type="GO" id="GO:0016491">
    <property type="term" value="F:oxidoreductase activity"/>
    <property type="evidence" value="ECO:0007669"/>
    <property type="project" value="InterPro"/>
</dbReference>
<reference evidence="8" key="1">
    <citation type="submission" date="2021-05" db="EMBL/GenBank/DDBJ databases">
        <title>Pangenome of Leuconostoc gelidum warrants species status for Leuconostoc gelidum subsp. gasicomitatum.</title>
        <authorList>
            <person name="Johansson P."/>
            <person name="Sade E."/>
            <person name="Hultman J."/>
            <person name="Auvinen P."/>
            <person name="Bjorkroth J."/>
        </authorList>
    </citation>
    <scope>NUCLEOTIDE SEQUENCE</scope>
    <source>
        <strain evidence="8">A.21.4</strain>
    </source>
</reference>
<comment type="cofactor">
    <cofactor evidence="4">
        <name>FAD</name>
        <dbReference type="ChEBI" id="CHEBI:57692"/>
    </cofactor>
    <text evidence="4">Binds 1 FAD per subunit.</text>
</comment>
<dbReference type="Gene3D" id="3.30.390.30">
    <property type="match status" value="1"/>
</dbReference>
<feature type="binding site" evidence="4">
    <location>
        <position position="257"/>
    </location>
    <ligand>
        <name>NAD(+)</name>
        <dbReference type="ChEBI" id="CHEBI:57540"/>
    </ligand>
</feature>